<dbReference type="AlphaFoldDB" id="A0A9E5A7C7"/>
<proteinExistence type="predicted"/>
<evidence type="ECO:0000313" key="1">
    <source>
        <dbReference type="EMBL" id="MCZ3365208.1"/>
    </source>
</evidence>
<accession>A0A9E5A7C7</accession>
<gene>
    <name evidence="2" type="ORF">O3H35_09990</name>
    <name evidence="1" type="ORF">O3H54_04870</name>
</gene>
<dbReference type="EMBL" id="JAPVES010000030">
    <property type="protein sequence ID" value="MCZ3372963.1"/>
    <property type="molecule type" value="Genomic_DNA"/>
</dbReference>
<comment type="caution">
    <text evidence="2">The sequence shown here is derived from an EMBL/GenBank/DDBJ whole genome shotgun (WGS) entry which is preliminary data.</text>
</comment>
<reference evidence="2" key="1">
    <citation type="submission" date="2022-12" db="EMBL/GenBank/DDBJ databases">
        <title>Reclassification of two methanogenic archaea species isolated from the Kolyma lowland permafrost.</title>
        <authorList>
            <person name="Trubitsyn V.E."/>
            <person name="Rivkina E.M."/>
            <person name="Shcherbakova V.A."/>
        </authorList>
    </citation>
    <scope>NUCLEOTIDE SEQUENCE</scope>
    <source>
        <strain evidence="1">M2</strain>
        <strain evidence="2">MK4</strain>
    </source>
</reference>
<evidence type="ECO:0000313" key="2">
    <source>
        <dbReference type="EMBL" id="MCZ3372963.1"/>
    </source>
</evidence>
<keyword evidence="3" id="KW-1185">Reference proteome</keyword>
<dbReference type="EMBL" id="JAPVER010000018">
    <property type="protein sequence ID" value="MCZ3365208.1"/>
    <property type="molecule type" value="Genomic_DNA"/>
</dbReference>
<sequence length="53" mass="6223">MADKEIVQMAMRAEVDLKNEIKIMAIKKGITMNDLLVRYVKDGIERDKREENE</sequence>
<name>A0A9E5A7C7_9EURY</name>
<evidence type="ECO:0000313" key="3">
    <source>
        <dbReference type="Proteomes" id="UP001068021"/>
    </source>
</evidence>
<dbReference type="Proteomes" id="UP001068021">
    <property type="component" value="Unassembled WGS sequence"/>
</dbReference>
<dbReference type="InterPro" id="IPR010985">
    <property type="entry name" value="Ribbon_hlx_hlx"/>
</dbReference>
<dbReference type="RefSeq" id="WP_157197538.1">
    <property type="nucleotide sequence ID" value="NZ_JAPVER010000018.1"/>
</dbReference>
<organism evidence="2">
    <name type="scientific">Methanobacterium veterum</name>
    <dbReference type="NCBI Taxonomy" id="408577"/>
    <lineage>
        <taxon>Archaea</taxon>
        <taxon>Methanobacteriati</taxon>
        <taxon>Methanobacteriota</taxon>
        <taxon>Methanomada group</taxon>
        <taxon>Methanobacteria</taxon>
        <taxon>Methanobacteriales</taxon>
        <taxon>Methanobacteriaceae</taxon>
        <taxon>Methanobacterium</taxon>
    </lineage>
</organism>
<protein>
    <submittedName>
        <fullName evidence="2">Uncharacterized protein</fullName>
    </submittedName>
</protein>
<dbReference type="GO" id="GO:0006355">
    <property type="term" value="P:regulation of DNA-templated transcription"/>
    <property type="evidence" value="ECO:0007669"/>
    <property type="project" value="InterPro"/>
</dbReference>
<dbReference type="SUPFAM" id="SSF47598">
    <property type="entry name" value="Ribbon-helix-helix"/>
    <property type="match status" value="1"/>
</dbReference>
<dbReference type="Proteomes" id="UP001074446">
    <property type="component" value="Unassembled WGS sequence"/>
</dbReference>